<dbReference type="AlphaFoldDB" id="A0A0M6WY43"/>
<keyword evidence="2" id="KW-0805">Transcription regulation</keyword>
<dbReference type="GO" id="GO:0003677">
    <property type="term" value="F:DNA binding"/>
    <property type="evidence" value="ECO:0007669"/>
    <property type="project" value="InterPro"/>
</dbReference>
<dbReference type="STRING" id="360807.ERS852392_00921"/>
<feature type="domain" description="RNA polymerase sigma factor 70 region 4 type 2" evidence="6">
    <location>
        <begin position="109"/>
        <end position="160"/>
    </location>
</feature>
<evidence type="ECO:0000256" key="3">
    <source>
        <dbReference type="ARBA" id="ARBA00023082"/>
    </source>
</evidence>
<dbReference type="NCBIfam" id="TIGR02937">
    <property type="entry name" value="sigma70-ECF"/>
    <property type="match status" value="1"/>
</dbReference>
<organism evidence="7 8">
    <name type="scientific">Roseburia inulinivorans</name>
    <dbReference type="NCBI Taxonomy" id="360807"/>
    <lineage>
        <taxon>Bacteria</taxon>
        <taxon>Bacillati</taxon>
        <taxon>Bacillota</taxon>
        <taxon>Clostridia</taxon>
        <taxon>Lachnospirales</taxon>
        <taxon>Lachnospiraceae</taxon>
        <taxon>Roseburia</taxon>
    </lineage>
</organism>
<dbReference type="GO" id="GO:0016987">
    <property type="term" value="F:sigma factor activity"/>
    <property type="evidence" value="ECO:0007669"/>
    <property type="project" value="UniProtKB-KW"/>
</dbReference>
<dbReference type="OrthoDB" id="9782703at2"/>
<feature type="domain" description="RNA polymerase sigma-70 region 2" evidence="5">
    <location>
        <begin position="24"/>
        <end position="89"/>
    </location>
</feature>
<dbReference type="InterPro" id="IPR039425">
    <property type="entry name" value="RNA_pol_sigma-70-like"/>
</dbReference>
<dbReference type="Gene3D" id="1.10.10.10">
    <property type="entry name" value="Winged helix-like DNA-binding domain superfamily/Winged helix DNA-binding domain"/>
    <property type="match status" value="1"/>
</dbReference>
<dbReference type="InterPro" id="IPR007627">
    <property type="entry name" value="RNA_pol_sigma70_r2"/>
</dbReference>
<sequence>MKKQTDDLVKRAKRHESEAFTELMQLYMTDMYKVAYAILMNDEDVADAIGDTILICWEKMNQLVKIQYFKTWMTRILINKCYDIRKKNQNLICLDEYEEPAACDEYNLELKEALAALDEKYRIIMILFYSEGYRIREISDILKIPESTVKTRLQRGREKLEVYYKEK</sequence>
<dbReference type="PANTHER" id="PTHR43133">
    <property type="entry name" value="RNA POLYMERASE ECF-TYPE SIGMA FACTO"/>
    <property type="match status" value="1"/>
</dbReference>
<dbReference type="Gene3D" id="1.10.1740.10">
    <property type="match status" value="1"/>
</dbReference>
<evidence type="ECO:0000256" key="4">
    <source>
        <dbReference type="ARBA" id="ARBA00023163"/>
    </source>
</evidence>
<gene>
    <name evidence="7" type="ORF">RIL183_06581</name>
</gene>
<comment type="similarity">
    <text evidence="1">Belongs to the sigma-70 factor family. ECF subfamily.</text>
</comment>
<dbReference type="PANTHER" id="PTHR43133:SF51">
    <property type="entry name" value="RNA POLYMERASE SIGMA FACTOR"/>
    <property type="match status" value="1"/>
</dbReference>
<keyword evidence="8" id="KW-1185">Reference proteome</keyword>
<evidence type="ECO:0000259" key="6">
    <source>
        <dbReference type="Pfam" id="PF08281"/>
    </source>
</evidence>
<dbReference type="InterPro" id="IPR013249">
    <property type="entry name" value="RNA_pol_sigma70_r4_t2"/>
</dbReference>
<evidence type="ECO:0000259" key="5">
    <source>
        <dbReference type="Pfam" id="PF04542"/>
    </source>
</evidence>
<dbReference type="InterPro" id="IPR036388">
    <property type="entry name" value="WH-like_DNA-bd_sf"/>
</dbReference>
<keyword evidence="4" id="KW-0804">Transcription</keyword>
<evidence type="ECO:0000313" key="8">
    <source>
        <dbReference type="Proteomes" id="UP000049828"/>
    </source>
</evidence>
<keyword evidence="3" id="KW-0731">Sigma factor</keyword>
<dbReference type="SUPFAM" id="SSF88946">
    <property type="entry name" value="Sigma2 domain of RNA polymerase sigma factors"/>
    <property type="match status" value="1"/>
</dbReference>
<dbReference type="InterPro" id="IPR013325">
    <property type="entry name" value="RNA_pol_sigma_r2"/>
</dbReference>
<protein>
    <submittedName>
        <fullName evidence="7">RNA polymerase sigma factor, sigma-70 family</fullName>
    </submittedName>
</protein>
<evidence type="ECO:0000256" key="2">
    <source>
        <dbReference type="ARBA" id="ARBA00023015"/>
    </source>
</evidence>
<reference evidence="8" key="1">
    <citation type="submission" date="2015-05" db="EMBL/GenBank/DDBJ databases">
        <authorList>
            <consortium name="Pathogen Informatics"/>
        </authorList>
    </citation>
    <scope>NUCLEOTIDE SEQUENCE [LARGE SCALE GENOMIC DNA]</scope>
    <source>
        <strain evidence="8">L1-83</strain>
    </source>
</reference>
<name>A0A0M6WY43_9FIRM</name>
<dbReference type="EMBL" id="CVRS01000092">
    <property type="protein sequence ID" value="CRL41617.1"/>
    <property type="molecule type" value="Genomic_DNA"/>
</dbReference>
<dbReference type="InterPro" id="IPR013324">
    <property type="entry name" value="RNA_pol_sigma_r3/r4-like"/>
</dbReference>
<dbReference type="GO" id="GO:0006352">
    <property type="term" value="P:DNA-templated transcription initiation"/>
    <property type="evidence" value="ECO:0007669"/>
    <property type="project" value="InterPro"/>
</dbReference>
<dbReference type="InterPro" id="IPR014284">
    <property type="entry name" value="RNA_pol_sigma-70_dom"/>
</dbReference>
<accession>A0A0M6WY43</accession>
<dbReference type="CDD" id="cd06171">
    <property type="entry name" value="Sigma70_r4"/>
    <property type="match status" value="1"/>
</dbReference>
<evidence type="ECO:0000313" key="7">
    <source>
        <dbReference type="EMBL" id="CRL41617.1"/>
    </source>
</evidence>
<dbReference type="Proteomes" id="UP000049828">
    <property type="component" value="Unassembled WGS sequence"/>
</dbReference>
<dbReference type="SUPFAM" id="SSF88659">
    <property type="entry name" value="Sigma3 and sigma4 domains of RNA polymerase sigma factors"/>
    <property type="match status" value="1"/>
</dbReference>
<dbReference type="Pfam" id="PF08281">
    <property type="entry name" value="Sigma70_r4_2"/>
    <property type="match status" value="1"/>
</dbReference>
<dbReference type="RefSeq" id="WP_055040148.1">
    <property type="nucleotide sequence ID" value="NZ_CVRS01000092.1"/>
</dbReference>
<dbReference type="Pfam" id="PF04542">
    <property type="entry name" value="Sigma70_r2"/>
    <property type="match status" value="1"/>
</dbReference>
<evidence type="ECO:0000256" key="1">
    <source>
        <dbReference type="ARBA" id="ARBA00010641"/>
    </source>
</evidence>
<proteinExistence type="inferred from homology"/>